<evidence type="ECO:0000256" key="2">
    <source>
        <dbReference type="ARBA" id="ARBA00023125"/>
    </source>
</evidence>
<keyword evidence="6" id="KW-1185">Reference proteome</keyword>
<dbReference type="SUPFAM" id="SSF47413">
    <property type="entry name" value="lambda repressor-like DNA-binding domains"/>
    <property type="match status" value="1"/>
</dbReference>
<dbReference type="PROSITE" id="PS50932">
    <property type="entry name" value="HTH_LACI_2"/>
    <property type="match status" value="1"/>
</dbReference>
<evidence type="ECO:0000313" key="6">
    <source>
        <dbReference type="Proteomes" id="UP000199103"/>
    </source>
</evidence>
<dbReference type="Proteomes" id="UP000199103">
    <property type="component" value="Chromosome I"/>
</dbReference>
<accession>A0A1H1V2T6</accession>
<dbReference type="PANTHER" id="PTHR30146:SF153">
    <property type="entry name" value="LACTOSE OPERON REPRESSOR"/>
    <property type="match status" value="1"/>
</dbReference>
<evidence type="ECO:0000256" key="3">
    <source>
        <dbReference type="ARBA" id="ARBA00023163"/>
    </source>
</evidence>
<dbReference type="CDD" id="cd01392">
    <property type="entry name" value="HTH_LacI"/>
    <property type="match status" value="1"/>
</dbReference>
<dbReference type="Gene3D" id="3.40.50.2300">
    <property type="match status" value="2"/>
</dbReference>
<reference evidence="5 6" key="1">
    <citation type="submission" date="2016-10" db="EMBL/GenBank/DDBJ databases">
        <authorList>
            <person name="de Groot N.N."/>
        </authorList>
    </citation>
    <scope>NUCLEOTIDE SEQUENCE [LARGE SCALE GENOMIC DNA]</scope>
    <source>
        <strain evidence="5 6">DSM 21800</strain>
    </source>
</reference>
<feature type="domain" description="HTH lacI-type" evidence="4">
    <location>
        <begin position="14"/>
        <end position="57"/>
    </location>
</feature>
<keyword evidence="1" id="KW-0805">Transcription regulation</keyword>
<dbReference type="Pfam" id="PF00356">
    <property type="entry name" value="LacI"/>
    <property type="match status" value="1"/>
</dbReference>
<dbReference type="SMART" id="SM00354">
    <property type="entry name" value="HTH_LACI"/>
    <property type="match status" value="1"/>
</dbReference>
<dbReference type="GO" id="GO:0000976">
    <property type="term" value="F:transcription cis-regulatory region binding"/>
    <property type="evidence" value="ECO:0007669"/>
    <property type="project" value="TreeGrafter"/>
</dbReference>
<dbReference type="PANTHER" id="PTHR30146">
    <property type="entry name" value="LACI-RELATED TRANSCRIPTIONAL REPRESSOR"/>
    <property type="match status" value="1"/>
</dbReference>
<dbReference type="RefSeq" id="WP_172836152.1">
    <property type="nucleotide sequence ID" value="NZ_LT629772.1"/>
</dbReference>
<evidence type="ECO:0000259" key="4">
    <source>
        <dbReference type="PROSITE" id="PS50932"/>
    </source>
</evidence>
<dbReference type="Gene3D" id="1.10.260.40">
    <property type="entry name" value="lambda repressor-like DNA-binding domains"/>
    <property type="match status" value="1"/>
</dbReference>
<dbReference type="Pfam" id="PF13377">
    <property type="entry name" value="Peripla_BP_3"/>
    <property type="match status" value="1"/>
</dbReference>
<dbReference type="InterPro" id="IPR046335">
    <property type="entry name" value="LacI/GalR-like_sensor"/>
</dbReference>
<name>A0A1H1V2T6_9ACTN</name>
<evidence type="ECO:0000313" key="5">
    <source>
        <dbReference type="EMBL" id="SDS78696.1"/>
    </source>
</evidence>
<keyword evidence="2" id="KW-0238">DNA-binding</keyword>
<dbReference type="AlphaFoldDB" id="A0A1H1V2T6"/>
<keyword evidence="3" id="KW-0804">Transcription</keyword>
<gene>
    <name evidence="5" type="ORF">SAMN04489812_3028</name>
</gene>
<dbReference type="InterPro" id="IPR028082">
    <property type="entry name" value="Peripla_BP_I"/>
</dbReference>
<dbReference type="InterPro" id="IPR010982">
    <property type="entry name" value="Lambda_DNA-bd_dom_sf"/>
</dbReference>
<dbReference type="STRING" id="630515.SAMN04489812_3028"/>
<dbReference type="EMBL" id="LT629772">
    <property type="protein sequence ID" value="SDS78696.1"/>
    <property type="molecule type" value="Genomic_DNA"/>
</dbReference>
<protein>
    <submittedName>
        <fullName evidence="5">Transcriptional regulator, LacI family</fullName>
    </submittedName>
</protein>
<dbReference type="InterPro" id="IPR000843">
    <property type="entry name" value="HTH_LacI"/>
</dbReference>
<dbReference type="GO" id="GO:0003700">
    <property type="term" value="F:DNA-binding transcription factor activity"/>
    <property type="evidence" value="ECO:0007669"/>
    <property type="project" value="TreeGrafter"/>
</dbReference>
<proteinExistence type="predicted"/>
<dbReference type="SUPFAM" id="SSF53822">
    <property type="entry name" value="Periplasmic binding protein-like I"/>
    <property type="match status" value="1"/>
</dbReference>
<sequence length="338" mass="35273">MQTAQQFDPPQRGVTLTAIGSRAGVSKATVSKVLNGRPGVGEDTRRRVQALLDAYGYGGAERAGWLDVVVPSLHDPWSTGVLAELDQHATGEGLSIVLGTAPGVLTDETLTRALGRGSRGLLVVSSRITAAQHSRLVAHRLPFAILDGDVPAVAADRTVDIDYTAGIRQATRHLLDLGHRRIGLVLGPYGLQASERCLDGYHRAFADHGAEPDTGLIRWGEVDERAGEVFAEALLDLADPATAVITVSDVLAIGAYRAITARGLRVGADVSVVGLDDRPEARLMSPPLTTLSIPAGPAAAAALQMLLDPSAGASPPITPELVVRQSSAAVGDRGPSRV</sequence>
<dbReference type="CDD" id="cd06292">
    <property type="entry name" value="PBP1_AglR_RafR-like"/>
    <property type="match status" value="1"/>
</dbReference>
<organism evidence="5 6">
    <name type="scientific">Microlunatus soli</name>
    <dbReference type="NCBI Taxonomy" id="630515"/>
    <lineage>
        <taxon>Bacteria</taxon>
        <taxon>Bacillati</taxon>
        <taxon>Actinomycetota</taxon>
        <taxon>Actinomycetes</taxon>
        <taxon>Propionibacteriales</taxon>
        <taxon>Propionibacteriaceae</taxon>
        <taxon>Microlunatus</taxon>
    </lineage>
</organism>
<evidence type="ECO:0000256" key="1">
    <source>
        <dbReference type="ARBA" id="ARBA00023015"/>
    </source>
</evidence>